<evidence type="ECO:0000313" key="3">
    <source>
        <dbReference type="Proteomes" id="UP000318833"/>
    </source>
</evidence>
<dbReference type="RefSeq" id="WP_143918188.1">
    <property type="nucleotide sequence ID" value="NZ_CANMIK010000072.1"/>
</dbReference>
<reference evidence="2 3" key="1">
    <citation type="submission" date="2019-07" db="EMBL/GenBank/DDBJ databases">
        <title>The draft genome sequence of Aquimarina algiphila M91.</title>
        <authorList>
            <person name="Meng X."/>
        </authorList>
    </citation>
    <scope>NUCLEOTIDE SEQUENCE [LARGE SCALE GENOMIC DNA]</scope>
    <source>
        <strain evidence="2 3">M91</strain>
    </source>
</reference>
<name>A0A554VE31_9FLAO</name>
<feature type="domain" description="DUF5675" evidence="1">
    <location>
        <begin position="11"/>
        <end position="133"/>
    </location>
</feature>
<proteinExistence type="predicted"/>
<gene>
    <name evidence="2" type="ORF">FOF46_23655</name>
</gene>
<accession>A0A554VE31</accession>
<comment type="caution">
    <text evidence="2">The sequence shown here is derived from an EMBL/GenBank/DDBJ whole genome shotgun (WGS) entry which is preliminary data.</text>
</comment>
<dbReference type="AlphaFoldDB" id="A0A554VE31"/>
<dbReference type="EMBL" id="VLNR01000064">
    <property type="protein sequence ID" value="TSE05262.1"/>
    <property type="molecule type" value="Genomic_DNA"/>
</dbReference>
<dbReference type="Proteomes" id="UP000318833">
    <property type="component" value="Unassembled WGS sequence"/>
</dbReference>
<keyword evidence="3" id="KW-1185">Reference proteome</keyword>
<evidence type="ECO:0000313" key="2">
    <source>
        <dbReference type="EMBL" id="TSE05262.1"/>
    </source>
</evidence>
<dbReference type="OrthoDB" id="707810at2"/>
<protein>
    <recommendedName>
        <fullName evidence="1">DUF5675 domain-containing protein</fullName>
    </recommendedName>
</protein>
<dbReference type="Pfam" id="PF18925">
    <property type="entry name" value="DUF5675"/>
    <property type="match status" value="1"/>
</dbReference>
<evidence type="ECO:0000259" key="1">
    <source>
        <dbReference type="Pfam" id="PF18925"/>
    </source>
</evidence>
<organism evidence="2 3">
    <name type="scientific">Aquimarina algiphila</name>
    <dbReference type="NCBI Taxonomy" id="2047982"/>
    <lineage>
        <taxon>Bacteria</taxon>
        <taxon>Pseudomonadati</taxon>
        <taxon>Bacteroidota</taxon>
        <taxon>Flavobacteriia</taxon>
        <taxon>Flavobacteriales</taxon>
        <taxon>Flavobacteriaceae</taxon>
        <taxon>Aquimarina</taxon>
    </lineage>
</organism>
<sequence length="148" mass="16956">MQKDKSKRVILLRHWSDGNQTTGSLLVVNEEGQPIFGSLCIERGDRNNKKNVSRIPSGTYPLVLEYSPKFEMNLWEIKNVPNRSECKIHSANFWDQLNGCIAPGINLTDIDKDGYYDVTYSSNTTKMFHKALKNLKETTITIIDEIVY</sequence>
<dbReference type="InterPro" id="IPR043732">
    <property type="entry name" value="DUF5675"/>
</dbReference>